<dbReference type="InterPro" id="IPR043128">
    <property type="entry name" value="Rev_trsase/Diguanyl_cyclase"/>
</dbReference>
<keyword evidence="7" id="KW-0479">Metal-binding</keyword>
<dbReference type="GO" id="GO:0006281">
    <property type="term" value="P:DNA repair"/>
    <property type="evidence" value="ECO:0007669"/>
    <property type="project" value="UniProtKB-KW"/>
</dbReference>
<dbReference type="OrthoDB" id="1747274at2759"/>
<dbReference type="CDD" id="cd03586">
    <property type="entry name" value="PolY_Pol_IV_kappa"/>
    <property type="match status" value="1"/>
</dbReference>
<dbReference type="Proteomes" id="UP000245946">
    <property type="component" value="Unassembled WGS sequence"/>
</dbReference>
<dbReference type="InterPro" id="IPR001126">
    <property type="entry name" value="UmuC"/>
</dbReference>
<dbReference type="PANTHER" id="PTHR11076:SF33">
    <property type="entry name" value="DNA POLYMERASE KAPPA"/>
    <property type="match status" value="1"/>
</dbReference>
<keyword evidence="6" id="KW-0235">DNA replication</keyword>
<dbReference type="GO" id="GO:0046872">
    <property type="term" value="F:metal ion binding"/>
    <property type="evidence" value="ECO:0007669"/>
    <property type="project" value="UniProtKB-KW"/>
</dbReference>
<feature type="region of interest" description="Disordered" evidence="13">
    <location>
        <begin position="625"/>
        <end position="671"/>
    </location>
</feature>
<feature type="compositionally biased region" description="Low complexity" evidence="13">
    <location>
        <begin position="599"/>
        <end position="610"/>
    </location>
</feature>
<organism evidence="15 16">
    <name type="scientific">Tilletiopsis washingtonensis</name>
    <dbReference type="NCBI Taxonomy" id="58919"/>
    <lineage>
        <taxon>Eukaryota</taxon>
        <taxon>Fungi</taxon>
        <taxon>Dikarya</taxon>
        <taxon>Basidiomycota</taxon>
        <taxon>Ustilaginomycotina</taxon>
        <taxon>Exobasidiomycetes</taxon>
        <taxon>Entylomatales</taxon>
        <taxon>Entylomatales incertae sedis</taxon>
        <taxon>Tilletiopsis</taxon>
    </lineage>
</organism>
<evidence type="ECO:0000313" key="15">
    <source>
        <dbReference type="EMBL" id="PWN98935.1"/>
    </source>
</evidence>
<feature type="domain" description="UmuC" evidence="14">
    <location>
        <begin position="139"/>
        <end position="318"/>
    </location>
</feature>
<dbReference type="GO" id="GO:0042276">
    <property type="term" value="P:error-prone translesion synthesis"/>
    <property type="evidence" value="ECO:0007669"/>
    <property type="project" value="TreeGrafter"/>
</dbReference>
<feature type="compositionally biased region" description="Low complexity" evidence="13">
    <location>
        <begin position="558"/>
        <end position="589"/>
    </location>
</feature>
<evidence type="ECO:0000256" key="1">
    <source>
        <dbReference type="ARBA" id="ARBA00010945"/>
    </source>
</evidence>
<dbReference type="Gene3D" id="3.30.70.270">
    <property type="match status" value="1"/>
</dbReference>
<evidence type="ECO:0000256" key="6">
    <source>
        <dbReference type="ARBA" id="ARBA00022705"/>
    </source>
</evidence>
<evidence type="ECO:0000256" key="3">
    <source>
        <dbReference type="ARBA" id="ARBA00016178"/>
    </source>
</evidence>
<evidence type="ECO:0000256" key="8">
    <source>
        <dbReference type="ARBA" id="ARBA00022763"/>
    </source>
</evidence>
<dbReference type="GO" id="GO:0006260">
    <property type="term" value="P:DNA replication"/>
    <property type="evidence" value="ECO:0007669"/>
    <property type="project" value="UniProtKB-KW"/>
</dbReference>
<dbReference type="GO" id="GO:0003887">
    <property type="term" value="F:DNA-directed DNA polymerase activity"/>
    <property type="evidence" value="ECO:0007669"/>
    <property type="project" value="UniProtKB-KW"/>
</dbReference>
<accession>A0A316ZF12</accession>
<dbReference type="GO" id="GO:0003684">
    <property type="term" value="F:damaged DNA binding"/>
    <property type="evidence" value="ECO:0007669"/>
    <property type="project" value="InterPro"/>
</dbReference>
<comment type="catalytic activity">
    <reaction evidence="12">
        <text>DNA(n) + a 2'-deoxyribonucleoside 5'-triphosphate = DNA(n+1) + diphosphate</text>
        <dbReference type="Rhea" id="RHEA:22508"/>
        <dbReference type="Rhea" id="RHEA-COMP:17339"/>
        <dbReference type="Rhea" id="RHEA-COMP:17340"/>
        <dbReference type="ChEBI" id="CHEBI:33019"/>
        <dbReference type="ChEBI" id="CHEBI:61560"/>
        <dbReference type="ChEBI" id="CHEBI:173112"/>
        <dbReference type="EC" id="2.7.7.7"/>
    </reaction>
</comment>
<protein>
    <recommendedName>
        <fullName evidence="3">DNA polymerase kappa</fullName>
        <ecNumber evidence="2">2.7.7.7</ecNumber>
    </recommendedName>
</protein>
<dbReference type="Gene3D" id="3.30.1490.100">
    <property type="entry name" value="DNA polymerase, Y-family, little finger domain"/>
    <property type="match status" value="1"/>
</dbReference>
<evidence type="ECO:0000259" key="14">
    <source>
        <dbReference type="PROSITE" id="PS50173"/>
    </source>
</evidence>
<dbReference type="InterPro" id="IPR022880">
    <property type="entry name" value="DNApol_IV"/>
</dbReference>
<dbReference type="GeneID" id="37269712"/>
<evidence type="ECO:0000256" key="2">
    <source>
        <dbReference type="ARBA" id="ARBA00012417"/>
    </source>
</evidence>
<dbReference type="GO" id="GO:0005634">
    <property type="term" value="C:nucleus"/>
    <property type="evidence" value="ECO:0007669"/>
    <property type="project" value="TreeGrafter"/>
</dbReference>
<dbReference type="InterPro" id="IPR050116">
    <property type="entry name" value="DNA_polymerase-Y"/>
</dbReference>
<evidence type="ECO:0000256" key="12">
    <source>
        <dbReference type="ARBA" id="ARBA00049244"/>
    </source>
</evidence>
<keyword evidence="8" id="KW-0227">DNA damage</keyword>
<evidence type="ECO:0000256" key="7">
    <source>
        <dbReference type="ARBA" id="ARBA00022723"/>
    </source>
</evidence>
<evidence type="ECO:0000256" key="9">
    <source>
        <dbReference type="ARBA" id="ARBA00022842"/>
    </source>
</evidence>
<dbReference type="STRING" id="58919.A0A316ZF12"/>
<dbReference type="FunFam" id="3.30.1490.100:FF:000004">
    <property type="entry name" value="DNA polymerase IV"/>
    <property type="match status" value="1"/>
</dbReference>
<name>A0A316ZF12_9BASI</name>
<dbReference type="RefSeq" id="XP_025599214.1">
    <property type="nucleotide sequence ID" value="XM_025742168.1"/>
</dbReference>
<dbReference type="InterPro" id="IPR043502">
    <property type="entry name" value="DNA/RNA_pol_sf"/>
</dbReference>
<dbReference type="PANTHER" id="PTHR11076">
    <property type="entry name" value="DNA REPAIR POLYMERASE UMUC / TRANSFERASE FAMILY MEMBER"/>
    <property type="match status" value="1"/>
</dbReference>
<evidence type="ECO:0000256" key="13">
    <source>
        <dbReference type="SAM" id="MobiDB-lite"/>
    </source>
</evidence>
<keyword evidence="5" id="KW-0548">Nucleotidyltransferase</keyword>
<dbReference type="AlphaFoldDB" id="A0A316ZF12"/>
<dbReference type="Gene3D" id="1.10.150.810">
    <property type="match status" value="2"/>
</dbReference>
<keyword evidence="10" id="KW-0239">DNA-directed DNA polymerase</keyword>
<dbReference type="Pfam" id="PF11799">
    <property type="entry name" value="IMS_C"/>
    <property type="match status" value="1"/>
</dbReference>
<keyword evidence="9" id="KW-0460">Magnesium</keyword>
<dbReference type="PROSITE" id="PS50173">
    <property type="entry name" value="UMUC"/>
    <property type="match status" value="1"/>
</dbReference>
<dbReference type="Pfam" id="PF00817">
    <property type="entry name" value="IMS"/>
    <property type="match status" value="1"/>
</dbReference>
<dbReference type="EC" id="2.7.7.7" evidence="2"/>
<feature type="region of interest" description="Disordered" evidence="13">
    <location>
        <begin position="543"/>
        <end position="613"/>
    </location>
</feature>
<dbReference type="SUPFAM" id="SSF56672">
    <property type="entry name" value="DNA/RNA polymerases"/>
    <property type="match status" value="1"/>
</dbReference>
<dbReference type="InterPro" id="IPR017961">
    <property type="entry name" value="DNA_pol_Y-fam_little_finger"/>
</dbReference>
<dbReference type="SUPFAM" id="SSF100879">
    <property type="entry name" value="Lesion bypass DNA polymerase (Y-family), little finger domain"/>
    <property type="match status" value="1"/>
</dbReference>
<dbReference type="InterPro" id="IPR024728">
    <property type="entry name" value="PolY_HhH_motif"/>
</dbReference>
<comment type="similarity">
    <text evidence="1">Belongs to the DNA polymerase type-Y family.</text>
</comment>
<proteinExistence type="inferred from homology"/>
<evidence type="ECO:0000256" key="11">
    <source>
        <dbReference type="ARBA" id="ARBA00023204"/>
    </source>
</evidence>
<keyword evidence="16" id="KW-1185">Reference proteome</keyword>
<evidence type="ECO:0000256" key="5">
    <source>
        <dbReference type="ARBA" id="ARBA00022695"/>
    </source>
</evidence>
<feature type="region of interest" description="Disordered" evidence="13">
    <location>
        <begin position="1"/>
        <end position="30"/>
    </location>
</feature>
<dbReference type="EMBL" id="KZ819290">
    <property type="protein sequence ID" value="PWN98935.1"/>
    <property type="molecule type" value="Genomic_DNA"/>
</dbReference>
<gene>
    <name evidence="15" type="ORF">FA09DRAFT_329405</name>
</gene>
<dbReference type="Pfam" id="PF11798">
    <property type="entry name" value="IMS_HHH"/>
    <property type="match status" value="1"/>
</dbReference>
<dbReference type="InterPro" id="IPR036775">
    <property type="entry name" value="DNA_pol_Y-fam_lit_finger_sf"/>
</dbReference>
<dbReference type="Gene3D" id="3.40.1170.60">
    <property type="match status" value="1"/>
</dbReference>
<evidence type="ECO:0000256" key="4">
    <source>
        <dbReference type="ARBA" id="ARBA00022679"/>
    </source>
</evidence>
<sequence>MFGRGSVSPVKASSVAAASRRPLERSAAGDESAAAAAEAAALASLHKRMAGPSSGKAGLAADHGTINRAIYEASKGSRFFRREEEVNARIEGEVRQMLERKDELLKRVPEGGTEWRNIEKRIDVMAAELEKTRDLSRAIVHADMDVFYGACEVLKDPTLEGTCFGVGKGVLVTASYPARAFGVRSGMASHIALKLCPHIRLVDSDHALYAAKSREIQSVLRQYDENLRPASLDESYLDLTDYCANNEMSVDDAVAQLRKQVKETTGLTVSCGVAPNLMLAKICSDRNKPDGQYRILPERAAVLEFMSTLPPRKVPGIGRVTERWLDALGIETCGDIWKHRVVLSLTMRHYEEFLQVYLGLGGNKVAPSARGWRKSVGREHTFTPTSDYNQLLLYLRESAEKVAQDLKEEGYQGQKVTLTCKTSGYVRFTRDRKLQRHVWLADDLFRHAKELFDIERQRQGTFTLRLIGVRAGTLRDLKSADAPGNLKAAFEHANALQKSGPRHEKGEERLGDLGAFVFGNDDVAQSSQDAERELQEAIRASLEEAGLSEPAPDELPSRRPTPSRTPSDASEPAATAPAATALQEAGALSSVLGKRPAHSEGGASVEGGAECPLCGRTVHWPAQASDAAANAAMSRHLDSSECGATTGPPLPEPKAKKARRRGIEAFFGKSL</sequence>
<dbReference type="GO" id="GO:0070987">
    <property type="term" value="P:error-free translesion synthesis"/>
    <property type="evidence" value="ECO:0007669"/>
    <property type="project" value="UniProtKB-ARBA"/>
</dbReference>
<evidence type="ECO:0000256" key="10">
    <source>
        <dbReference type="ARBA" id="ARBA00022932"/>
    </source>
</evidence>
<evidence type="ECO:0000313" key="16">
    <source>
        <dbReference type="Proteomes" id="UP000245946"/>
    </source>
</evidence>
<reference evidence="15 16" key="1">
    <citation type="journal article" date="2018" name="Mol. Biol. Evol.">
        <title>Broad Genomic Sampling Reveals a Smut Pathogenic Ancestry of the Fungal Clade Ustilaginomycotina.</title>
        <authorList>
            <person name="Kijpornyongpan T."/>
            <person name="Mondo S.J."/>
            <person name="Barry K."/>
            <person name="Sandor L."/>
            <person name="Lee J."/>
            <person name="Lipzen A."/>
            <person name="Pangilinan J."/>
            <person name="LaButti K."/>
            <person name="Hainaut M."/>
            <person name="Henrissat B."/>
            <person name="Grigoriev I.V."/>
            <person name="Spatafora J.W."/>
            <person name="Aime M.C."/>
        </authorList>
    </citation>
    <scope>NUCLEOTIDE SEQUENCE [LARGE SCALE GENOMIC DNA]</scope>
    <source>
        <strain evidence="15 16">MCA 4186</strain>
    </source>
</reference>
<keyword evidence="11" id="KW-0234">DNA repair</keyword>
<feature type="compositionally biased region" description="Low complexity" evidence="13">
    <location>
        <begin position="1"/>
        <end position="20"/>
    </location>
</feature>
<keyword evidence="4" id="KW-0808">Transferase</keyword>